<comment type="caution">
    <text evidence="1">The sequence shown here is derived from an EMBL/GenBank/DDBJ whole genome shotgun (WGS) entry which is preliminary data.</text>
</comment>
<sequence>MDYQQFNQMTSKDKYAIPIIEELLDKLGKVVFFSKLGLHSSPDETVFKPFLQKSVLVFFDDILVYLVTWNKYPNHLRVVLQKLREHRMYVKKSKCSHWISNGFIHEPFQSSLCNELAKGLHLIRILELFSDYLVTIVISPRIMVFWHDR</sequence>
<dbReference type="PANTHER" id="PTHR24559">
    <property type="entry name" value="TRANSPOSON TY3-I GAG-POL POLYPROTEIN"/>
    <property type="match status" value="1"/>
</dbReference>
<dbReference type="InterPro" id="IPR043128">
    <property type="entry name" value="Rev_trsase/Diguanyl_cyclase"/>
</dbReference>
<dbReference type="EMBL" id="SMMG02000001">
    <property type="protein sequence ID" value="KAA3487214.1"/>
    <property type="molecule type" value="Genomic_DNA"/>
</dbReference>
<evidence type="ECO:0000313" key="2">
    <source>
        <dbReference type="Proteomes" id="UP000325315"/>
    </source>
</evidence>
<protein>
    <submittedName>
        <fullName evidence="1">Reverse transcriptase</fullName>
    </submittedName>
</protein>
<dbReference type="InterPro" id="IPR043502">
    <property type="entry name" value="DNA/RNA_pol_sf"/>
</dbReference>
<dbReference type="Gene3D" id="3.30.70.270">
    <property type="match status" value="1"/>
</dbReference>
<keyword evidence="1" id="KW-0548">Nucleotidyltransferase</keyword>
<dbReference type="Proteomes" id="UP000325315">
    <property type="component" value="Unassembled WGS sequence"/>
</dbReference>
<dbReference type="AlphaFoldDB" id="A0A5B6X1N1"/>
<proteinExistence type="predicted"/>
<dbReference type="GO" id="GO:0003964">
    <property type="term" value="F:RNA-directed DNA polymerase activity"/>
    <property type="evidence" value="ECO:0007669"/>
    <property type="project" value="UniProtKB-KW"/>
</dbReference>
<accession>A0A5B6X1N1</accession>
<dbReference type="SUPFAM" id="SSF56672">
    <property type="entry name" value="DNA/RNA polymerases"/>
    <property type="match status" value="1"/>
</dbReference>
<dbReference type="PANTHER" id="PTHR24559:SF444">
    <property type="entry name" value="REVERSE TRANSCRIPTASE DOMAIN-CONTAINING PROTEIN"/>
    <property type="match status" value="1"/>
</dbReference>
<dbReference type="InterPro" id="IPR053134">
    <property type="entry name" value="RNA-dir_DNA_polymerase"/>
</dbReference>
<reference evidence="2" key="1">
    <citation type="journal article" date="2019" name="Plant Biotechnol. J.">
        <title>Genome sequencing of the Australian wild diploid species Gossypium australe highlights disease resistance and delayed gland morphogenesis.</title>
        <authorList>
            <person name="Cai Y."/>
            <person name="Cai X."/>
            <person name="Wang Q."/>
            <person name="Wang P."/>
            <person name="Zhang Y."/>
            <person name="Cai C."/>
            <person name="Xu Y."/>
            <person name="Wang K."/>
            <person name="Zhou Z."/>
            <person name="Wang C."/>
            <person name="Geng S."/>
            <person name="Li B."/>
            <person name="Dong Q."/>
            <person name="Hou Y."/>
            <person name="Wang H."/>
            <person name="Ai P."/>
            <person name="Liu Z."/>
            <person name="Yi F."/>
            <person name="Sun M."/>
            <person name="An G."/>
            <person name="Cheng J."/>
            <person name="Zhang Y."/>
            <person name="Shi Q."/>
            <person name="Xie Y."/>
            <person name="Shi X."/>
            <person name="Chang Y."/>
            <person name="Huang F."/>
            <person name="Chen Y."/>
            <person name="Hong S."/>
            <person name="Mi L."/>
            <person name="Sun Q."/>
            <person name="Zhang L."/>
            <person name="Zhou B."/>
            <person name="Peng R."/>
            <person name="Zhang X."/>
            <person name="Liu F."/>
        </authorList>
    </citation>
    <scope>NUCLEOTIDE SEQUENCE [LARGE SCALE GENOMIC DNA]</scope>
    <source>
        <strain evidence="2">cv. PA1801</strain>
    </source>
</reference>
<evidence type="ECO:0000313" key="1">
    <source>
        <dbReference type="EMBL" id="KAA3487214.1"/>
    </source>
</evidence>
<dbReference type="OrthoDB" id="415724at2759"/>
<gene>
    <name evidence="1" type="ORF">EPI10_031053</name>
</gene>
<keyword evidence="2" id="KW-1185">Reference proteome</keyword>
<organism evidence="1 2">
    <name type="scientific">Gossypium australe</name>
    <dbReference type="NCBI Taxonomy" id="47621"/>
    <lineage>
        <taxon>Eukaryota</taxon>
        <taxon>Viridiplantae</taxon>
        <taxon>Streptophyta</taxon>
        <taxon>Embryophyta</taxon>
        <taxon>Tracheophyta</taxon>
        <taxon>Spermatophyta</taxon>
        <taxon>Magnoliopsida</taxon>
        <taxon>eudicotyledons</taxon>
        <taxon>Gunneridae</taxon>
        <taxon>Pentapetalae</taxon>
        <taxon>rosids</taxon>
        <taxon>malvids</taxon>
        <taxon>Malvales</taxon>
        <taxon>Malvaceae</taxon>
        <taxon>Malvoideae</taxon>
        <taxon>Gossypium</taxon>
    </lineage>
</organism>
<keyword evidence="1" id="KW-0808">Transferase</keyword>
<name>A0A5B6X1N1_9ROSI</name>
<keyword evidence="1" id="KW-0695">RNA-directed DNA polymerase</keyword>